<evidence type="ECO:0008006" key="4">
    <source>
        <dbReference type="Google" id="ProtNLM"/>
    </source>
</evidence>
<dbReference type="AlphaFoldDB" id="A0A3R9PZA1"/>
<sequence length="187" mass="20124">MMFPFSLRRAGLLAALAGTGAVVAPAAQAQKYHTAAGLRLGKNNYGLTVQQKIFEKTTLEGLGLVGSRELSATVLAERHFGILGPSLNYYFGAGGHLGKNKDTGGFGGFDALAGLEYKVAFVPIVLSLDFKPTVEINSDDWARFPTAFSIRYVLIKDKSSVFDGLFGDGKKKKAKPKSRARKGLFDF</sequence>
<reference evidence="2 3" key="1">
    <citation type="submission" date="2018-12" db="EMBL/GenBank/DDBJ databases">
        <authorList>
            <person name="Feng G."/>
            <person name="Zhu H."/>
        </authorList>
    </citation>
    <scope>NUCLEOTIDE SEQUENCE [LARGE SCALE GENOMIC DNA]</scope>
    <source>
        <strain evidence="2 3">KCTC 12533</strain>
    </source>
</reference>
<feature type="signal peptide" evidence="1">
    <location>
        <begin position="1"/>
        <end position="29"/>
    </location>
</feature>
<dbReference type="OrthoDB" id="963987at2"/>
<evidence type="ECO:0000313" key="3">
    <source>
        <dbReference type="Proteomes" id="UP000273500"/>
    </source>
</evidence>
<evidence type="ECO:0000256" key="1">
    <source>
        <dbReference type="SAM" id="SignalP"/>
    </source>
</evidence>
<gene>
    <name evidence="2" type="ORF">EI291_08390</name>
</gene>
<dbReference type="RefSeq" id="WP_125419355.1">
    <property type="nucleotide sequence ID" value="NZ_RWIT01000003.1"/>
</dbReference>
<proteinExistence type="predicted"/>
<protein>
    <recommendedName>
        <fullName evidence="4">Outer membrane protein beta-barrel domain-containing protein</fullName>
    </recommendedName>
</protein>
<evidence type="ECO:0000313" key="2">
    <source>
        <dbReference type="EMBL" id="RSK49500.1"/>
    </source>
</evidence>
<keyword evidence="1" id="KW-0732">Signal</keyword>
<accession>A0A3R9PZA1</accession>
<keyword evidence="3" id="KW-1185">Reference proteome</keyword>
<feature type="chain" id="PRO_5018744246" description="Outer membrane protein beta-barrel domain-containing protein" evidence="1">
    <location>
        <begin position="30"/>
        <end position="187"/>
    </location>
</feature>
<comment type="caution">
    <text evidence="2">The sequence shown here is derived from an EMBL/GenBank/DDBJ whole genome shotgun (WGS) entry which is preliminary data.</text>
</comment>
<dbReference type="EMBL" id="RWIT01000003">
    <property type="protein sequence ID" value="RSK49500.1"/>
    <property type="molecule type" value="Genomic_DNA"/>
</dbReference>
<organism evidence="2 3">
    <name type="scientific">Hymenobacter rigui</name>
    <dbReference type="NCBI Taxonomy" id="334424"/>
    <lineage>
        <taxon>Bacteria</taxon>
        <taxon>Pseudomonadati</taxon>
        <taxon>Bacteroidota</taxon>
        <taxon>Cytophagia</taxon>
        <taxon>Cytophagales</taxon>
        <taxon>Hymenobacteraceae</taxon>
        <taxon>Hymenobacter</taxon>
    </lineage>
</organism>
<dbReference type="Proteomes" id="UP000273500">
    <property type="component" value="Unassembled WGS sequence"/>
</dbReference>
<name>A0A3R9PZA1_9BACT</name>